<dbReference type="InterPro" id="IPR036005">
    <property type="entry name" value="Creatinase/aminopeptidase-like"/>
</dbReference>
<reference evidence="12" key="1">
    <citation type="submission" date="2020-06" db="EMBL/GenBank/DDBJ databases">
        <title>Legume-microbial interactions unlock mineral nutrients during tropical forest succession.</title>
        <authorList>
            <person name="Epihov D.Z."/>
        </authorList>
    </citation>
    <scope>NUCLEOTIDE SEQUENCE [LARGE SCALE GENOMIC DNA]</scope>
    <source>
        <strain evidence="12">Pan2503</strain>
    </source>
</reference>
<dbReference type="InterPro" id="IPR001131">
    <property type="entry name" value="Peptidase_M24B_aminopep-P_CS"/>
</dbReference>
<dbReference type="EMBL" id="JACDQQ010001587">
    <property type="protein sequence ID" value="MBA0086586.1"/>
    <property type="molecule type" value="Genomic_DNA"/>
</dbReference>
<keyword evidence="8" id="KW-0482">Metalloprotease</keyword>
<evidence type="ECO:0000256" key="6">
    <source>
        <dbReference type="ARBA" id="ARBA00022723"/>
    </source>
</evidence>
<evidence type="ECO:0000259" key="11">
    <source>
        <dbReference type="Pfam" id="PF00557"/>
    </source>
</evidence>
<accession>A0A7V8NSI2</accession>
<proteinExistence type="inferred from homology"/>
<name>A0A7V8NSI2_9BACT</name>
<dbReference type="InterPro" id="IPR000994">
    <property type="entry name" value="Pept_M24"/>
</dbReference>
<protein>
    <recommendedName>
        <fullName evidence="4">Xaa-Pro aminopeptidase</fullName>
        <ecNumber evidence="4">3.4.11.9</ecNumber>
    </recommendedName>
</protein>
<dbReference type="EC" id="3.4.11.9" evidence="4"/>
<dbReference type="GO" id="GO:0005829">
    <property type="term" value="C:cytosol"/>
    <property type="evidence" value="ECO:0007669"/>
    <property type="project" value="TreeGrafter"/>
</dbReference>
<keyword evidence="9" id="KW-0464">Manganese</keyword>
<sequence length="412" mass="45054">MRAKVENLARLYPPFYTILPYNKELGGFPHEKAVVDWLQLAAPQAKLKDVRGQIAAMRPIKSPGEIAFLKRAIDLSLDAQLEAMKMMRPGLYEYQVSAKMVEVHAMGGSEAEGYAPIVGAGPNSTALHYDKLSRKIENGDVVVLDVGAQYSGYSADITRTLPAGGRFTARQREIYQIVLGAQNAALAALKPGAHFSCRSKKDGLMNIAYDYINSHGKDREGKPLGQYFIHGLGHQIGLNVHDPGDYCSPLQPGMVVTVEPGIYIPEENLGVRIEDDVLITDSGYKLLSERLPRDPAEIERIMAEGAKARVTQEHASAGRDSNSSEGTESAEEIKNLIAKYAKSVGDADTELASQIWWNSPEASFIHPLGHEHGFEQIKQNVYTRLMGGTFSERKLSVHDVAVQVLGDAAVAE</sequence>
<dbReference type="PRINTS" id="PR00599">
    <property type="entry name" value="MAPEPTIDASE"/>
</dbReference>
<evidence type="ECO:0000256" key="7">
    <source>
        <dbReference type="ARBA" id="ARBA00022801"/>
    </source>
</evidence>
<dbReference type="GO" id="GO:0004177">
    <property type="term" value="F:aminopeptidase activity"/>
    <property type="evidence" value="ECO:0007669"/>
    <property type="project" value="UniProtKB-EC"/>
</dbReference>
<gene>
    <name evidence="12" type="ORF">HRJ53_16520</name>
</gene>
<feature type="domain" description="Peptidase M24" evidence="11">
    <location>
        <begin position="69"/>
        <end position="281"/>
    </location>
</feature>
<dbReference type="Gene3D" id="3.90.230.10">
    <property type="entry name" value="Creatinase/methionine aminopeptidase superfamily"/>
    <property type="match status" value="1"/>
</dbReference>
<dbReference type="GO" id="GO:0008235">
    <property type="term" value="F:metalloexopeptidase activity"/>
    <property type="evidence" value="ECO:0007669"/>
    <property type="project" value="UniProtKB-ARBA"/>
</dbReference>
<dbReference type="AlphaFoldDB" id="A0A7V8NSI2"/>
<dbReference type="PANTHER" id="PTHR43226">
    <property type="entry name" value="XAA-PRO AMINOPEPTIDASE 3"/>
    <property type="match status" value="1"/>
</dbReference>
<dbReference type="GO" id="GO:0006508">
    <property type="term" value="P:proteolysis"/>
    <property type="evidence" value="ECO:0007669"/>
    <property type="project" value="UniProtKB-KW"/>
</dbReference>
<keyword evidence="13" id="KW-1185">Reference proteome</keyword>
<dbReference type="InterPro" id="IPR032710">
    <property type="entry name" value="NTF2-like_dom_sf"/>
</dbReference>
<keyword evidence="5" id="KW-0645">Protease</keyword>
<comment type="catalytic activity">
    <reaction evidence="1">
        <text>Release of any N-terminal amino acid, including proline, that is linked to proline, even from a dipeptide or tripeptide.</text>
        <dbReference type="EC" id="3.4.11.9"/>
    </reaction>
</comment>
<evidence type="ECO:0000256" key="10">
    <source>
        <dbReference type="SAM" id="MobiDB-lite"/>
    </source>
</evidence>
<dbReference type="InterPro" id="IPR052433">
    <property type="entry name" value="X-Pro_dipept-like"/>
</dbReference>
<dbReference type="GO" id="GO:0046872">
    <property type="term" value="F:metal ion binding"/>
    <property type="evidence" value="ECO:0007669"/>
    <property type="project" value="UniProtKB-KW"/>
</dbReference>
<feature type="region of interest" description="Disordered" evidence="10">
    <location>
        <begin position="309"/>
        <end position="330"/>
    </location>
</feature>
<evidence type="ECO:0000256" key="9">
    <source>
        <dbReference type="ARBA" id="ARBA00023211"/>
    </source>
</evidence>
<evidence type="ECO:0000256" key="4">
    <source>
        <dbReference type="ARBA" id="ARBA00012574"/>
    </source>
</evidence>
<keyword evidence="6" id="KW-0479">Metal-binding</keyword>
<dbReference type="Proteomes" id="UP000567293">
    <property type="component" value="Unassembled WGS sequence"/>
</dbReference>
<comment type="similarity">
    <text evidence="3">Belongs to the peptidase M24B family.</text>
</comment>
<dbReference type="SUPFAM" id="SSF55920">
    <property type="entry name" value="Creatinase/aminopeptidase"/>
    <property type="match status" value="1"/>
</dbReference>
<keyword evidence="7" id="KW-0378">Hydrolase</keyword>
<dbReference type="Gene3D" id="3.10.450.50">
    <property type="match status" value="1"/>
</dbReference>
<dbReference type="SUPFAM" id="SSF54427">
    <property type="entry name" value="NTF2-like"/>
    <property type="match status" value="1"/>
</dbReference>
<evidence type="ECO:0000313" key="13">
    <source>
        <dbReference type="Proteomes" id="UP000567293"/>
    </source>
</evidence>
<evidence type="ECO:0000256" key="3">
    <source>
        <dbReference type="ARBA" id="ARBA00008766"/>
    </source>
</evidence>
<organism evidence="12 13">
    <name type="scientific">Candidatus Acidiferrum panamense</name>
    <dbReference type="NCBI Taxonomy" id="2741543"/>
    <lineage>
        <taxon>Bacteria</taxon>
        <taxon>Pseudomonadati</taxon>
        <taxon>Acidobacteriota</taxon>
        <taxon>Terriglobia</taxon>
        <taxon>Candidatus Acidiferrales</taxon>
        <taxon>Candidatus Acidiferrum</taxon>
    </lineage>
</organism>
<evidence type="ECO:0000256" key="5">
    <source>
        <dbReference type="ARBA" id="ARBA00022670"/>
    </source>
</evidence>
<evidence type="ECO:0000256" key="2">
    <source>
        <dbReference type="ARBA" id="ARBA00001936"/>
    </source>
</evidence>
<comment type="cofactor">
    <cofactor evidence="2">
        <name>Mn(2+)</name>
        <dbReference type="ChEBI" id="CHEBI:29035"/>
    </cofactor>
</comment>
<dbReference type="InterPro" id="IPR001714">
    <property type="entry name" value="Pept_M24_MAP"/>
</dbReference>
<comment type="caution">
    <text evidence="12">The sequence shown here is derived from an EMBL/GenBank/DDBJ whole genome shotgun (WGS) entry which is preliminary data.</text>
</comment>
<evidence type="ECO:0000313" key="12">
    <source>
        <dbReference type="EMBL" id="MBA0086586.1"/>
    </source>
</evidence>
<dbReference type="PROSITE" id="PS00491">
    <property type="entry name" value="PROLINE_PEPTIDASE"/>
    <property type="match status" value="1"/>
</dbReference>
<dbReference type="PANTHER" id="PTHR43226:SF4">
    <property type="entry name" value="XAA-PRO AMINOPEPTIDASE 3"/>
    <property type="match status" value="1"/>
</dbReference>
<evidence type="ECO:0000256" key="8">
    <source>
        <dbReference type="ARBA" id="ARBA00023049"/>
    </source>
</evidence>
<dbReference type="Pfam" id="PF00557">
    <property type="entry name" value="Peptidase_M24"/>
    <property type="match status" value="1"/>
</dbReference>
<evidence type="ECO:0000256" key="1">
    <source>
        <dbReference type="ARBA" id="ARBA00001424"/>
    </source>
</evidence>
<feature type="non-terminal residue" evidence="12">
    <location>
        <position position="412"/>
    </location>
</feature>